<organism evidence="5 6">
    <name type="scientific">Aquimarina hainanensis</name>
    <dbReference type="NCBI Taxonomy" id="1578017"/>
    <lineage>
        <taxon>Bacteria</taxon>
        <taxon>Pseudomonadati</taxon>
        <taxon>Bacteroidota</taxon>
        <taxon>Flavobacteriia</taxon>
        <taxon>Flavobacteriales</taxon>
        <taxon>Flavobacteriaceae</taxon>
        <taxon>Aquimarina</taxon>
    </lineage>
</organism>
<sequence length="336" mass="39289">MEKKRREKELSESTCVREEDRVPISAMNVLINEYFLGGMKVKYFKFLEEFGDGYLEYYSFDGFSIYIFDVLLKQDAKEDEYGIKDFLELSYLINGEQIIKVKGREEDIIYESQESYLVYLSKVSGTVLYNKNKYLKEIKIRMNSDFITNRGLHEDFSIKAKYDLDHLGTKFIEPICAKTQGVLTDIFSDQKAGALKRLFLESKILELLSMKLDLIKTISIDMSNKDNLVKKVYQVQAIIGADLTVQYSIHQLARQVGMNDFILKKEFKRVFGKTIFEYTIHERMKKAKKLLIHTKKPIYEISELVGYKNSTHFTAAFKKMNKLTPKKFRKLEVSVV</sequence>
<proteinExistence type="predicted"/>
<dbReference type="Pfam" id="PF12833">
    <property type="entry name" value="HTH_18"/>
    <property type="match status" value="1"/>
</dbReference>
<dbReference type="InterPro" id="IPR018062">
    <property type="entry name" value="HTH_AraC-typ_CS"/>
</dbReference>
<dbReference type="RefSeq" id="WP_176027190.1">
    <property type="nucleotide sequence ID" value="NZ_JBHSJV010000001.1"/>
</dbReference>
<dbReference type="PROSITE" id="PS01124">
    <property type="entry name" value="HTH_ARAC_FAMILY_2"/>
    <property type="match status" value="1"/>
</dbReference>
<dbReference type="InterPro" id="IPR053142">
    <property type="entry name" value="PchR_regulatory_protein"/>
</dbReference>
<dbReference type="Proteomes" id="UP001597459">
    <property type="component" value="Unassembled WGS sequence"/>
</dbReference>
<evidence type="ECO:0000313" key="5">
    <source>
        <dbReference type="EMBL" id="MFD2591721.1"/>
    </source>
</evidence>
<keyword evidence="1" id="KW-0805">Transcription regulation</keyword>
<evidence type="ECO:0000313" key="6">
    <source>
        <dbReference type="Proteomes" id="UP001597459"/>
    </source>
</evidence>
<dbReference type="InterPro" id="IPR009057">
    <property type="entry name" value="Homeodomain-like_sf"/>
</dbReference>
<accession>A0ABW5NA68</accession>
<dbReference type="PANTHER" id="PTHR47893">
    <property type="entry name" value="REGULATORY PROTEIN PCHR"/>
    <property type="match status" value="1"/>
</dbReference>
<dbReference type="EMBL" id="JBHULX010000022">
    <property type="protein sequence ID" value="MFD2591721.1"/>
    <property type="molecule type" value="Genomic_DNA"/>
</dbReference>
<dbReference type="Gene3D" id="1.10.10.60">
    <property type="entry name" value="Homeodomain-like"/>
    <property type="match status" value="2"/>
</dbReference>
<evidence type="ECO:0000256" key="2">
    <source>
        <dbReference type="ARBA" id="ARBA00023125"/>
    </source>
</evidence>
<evidence type="ECO:0000256" key="1">
    <source>
        <dbReference type="ARBA" id="ARBA00023015"/>
    </source>
</evidence>
<feature type="domain" description="HTH araC/xylS-type" evidence="4">
    <location>
        <begin position="233"/>
        <end position="331"/>
    </location>
</feature>
<keyword evidence="2" id="KW-0238">DNA-binding</keyword>
<keyword evidence="6" id="KW-1185">Reference proteome</keyword>
<dbReference type="PANTHER" id="PTHR47893:SF1">
    <property type="entry name" value="REGULATORY PROTEIN PCHR"/>
    <property type="match status" value="1"/>
</dbReference>
<dbReference type="PROSITE" id="PS00041">
    <property type="entry name" value="HTH_ARAC_FAMILY_1"/>
    <property type="match status" value="1"/>
</dbReference>
<evidence type="ECO:0000259" key="4">
    <source>
        <dbReference type="PROSITE" id="PS01124"/>
    </source>
</evidence>
<keyword evidence="3" id="KW-0804">Transcription</keyword>
<dbReference type="SMART" id="SM00342">
    <property type="entry name" value="HTH_ARAC"/>
    <property type="match status" value="1"/>
</dbReference>
<evidence type="ECO:0000256" key="3">
    <source>
        <dbReference type="ARBA" id="ARBA00023163"/>
    </source>
</evidence>
<dbReference type="SUPFAM" id="SSF46689">
    <property type="entry name" value="Homeodomain-like"/>
    <property type="match status" value="1"/>
</dbReference>
<dbReference type="InterPro" id="IPR018060">
    <property type="entry name" value="HTH_AraC"/>
</dbReference>
<gene>
    <name evidence="5" type="ORF">ACFSTE_12855</name>
</gene>
<comment type="caution">
    <text evidence="5">The sequence shown here is derived from an EMBL/GenBank/DDBJ whole genome shotgun (WGS) entry which is preliminary data.</text>
</comment>
<reference evidence="6" key="1">
    <citation type="journal article" date="2019" name="Int. J. Syst. Evol. Microbiol.">
        <title>The Global Catalogue of Microorganisms (GCM) 10K type strain sequencing project: providing services to taxonomists for standard genome sequencing and annotation.</title>
        <authorList>
            <consortium name="The Broad Institute Genomics Platform"/>
            <consortium name="The Broad Institute Genome Sequencing Center for Infectious Disease"/>
            <person name="Wu L."/>
            <person name="Ma J."/>
        </authorList>
    </citation>
    <scope>NUCLEOTIDE SEQUENCE [LARGE SCALE GENOMIC DNA]</scope>
    <source>
        <strain evidence="6">KCTC 42423</strain>
    </source>
</reference>
<name>A0ABW5NA68_9FLAO</name>
<protein>
    <submittedName>
        <fullName evidence="5">Helix-turn-helix transcriptional regulator</fullName>
    </submittedName>
</protein>